<sequence length="266" mass="28513">MSFSIDGKTAIVTGGAHGVGLAIGLHFLEQGANVVFVDRDEEALNEELGDRAGEGSSARIFAGDLREKLTIANLLSLTIDAFDDVDILVNASRQIIKTELFDPEDDSVPVMMEQNMLASLQLSRIVAKKMIKLTPEEEVPRGAIVNISTIAARMAHPELLAYSVSNAALEQLTRSMAVALAPERIRVNAVSFGSVMSHSLHEKIKDDDEMRERVVGRTPLGRIASPRELAEAVQFLASDGAGFITGQVLTVDGGRSLLDPAACSAF</sequence>
<accession>A0A6B2JMA0</accession>
<comment type="similarity">
    <text evidence="1">Belongs to the short-chain dehydrogenases/reductases (SDR) family.</text>
</comment>
<evidence type="ECO:0000256" key="1">
    <source>
        <dbReference type="ARBA" id="ARBA00006484"/>
    </source>
</evidence>
<dbReference type="InterPro" id="IPR002347">
    <property type="entry name" value="SDR_fam"/>
</dbReference>
<dbReference type="PRINTS" id="PR00081">
    <property type="entry name" value="GDHRDH"/>
</dbReference>
<reference evidence="3 4" key="1">
    <citation type="submission" date="2020-02" db="EMBL/GenBank/DDBJ databases">
        <title>Pseudoroseicyclus tamarix, sp. nov., isolated from offshore sediment of a Tamarix chinensis forest.</title>
        <authorList>
            <person name="Gai Y."/>
        </authorList>
    </citation>
    <scope>NUCLEOTIDE SEQUENCE [LARGE SCALE GENOMIC DNA]</scope>
    <source>
        <strain evidence="3 4">CLL3-39</strain>
    </source>
</reference>
<dbReference type="InterPro" id="IPR036291">
    <property type="entry name" value="NAD(P)-bd_dom_sf"/>
</dbReference>
<protein>
    <submittedName>
        <fullName evidence="3">SDR family oxidoreductase</fullName>
    </submittedName>
</protein>
<dbReference type="EMBL" id="JAAGAB010000001">
    <property type="protein sequence ID" value="NDU99766.1"/>
    <property type="molecule type" value="Genomic_DNA"/>
</dbReference>
<evidence type="ECO:0000256" key="2">
    <source>
        <dbReference type="ARBA" id="ARBA00023002"/>
    </source>
</evidence>
<proteinExistence type="inferred from homology"/>
<dbReference type="FunFam" id="3.40.50.720:FF:000084">
    <property type="entry name" value="Short-chain dehydrogenase reductase"/>
    <property type="match status" value="1"/>
</dbReference>
<dbReference type="PRINTS" id="PR00080">
    <property type="entry name" value="SDRFAMILY"/>
</dbReference>
<gene>
    <name evidence="3" type="ORF">GZA08_02100</name>
</gene>
<name>A0A6B2JMA0_9RHOB</name>
<dbReference type="Proteomes" id="UP000474757">
    <property type="component" value="Unassembled WGS sequence"/>
</dbReference>
<dbReference type="RefSeq" id="WP_163889525.1">
    <property type="nucleotide sequence ID" value="NZ_JAAFYS010000001.1"/>
</dbReference>
<dbReference type="GO" id="GO:0016491">
    <property type="term" value="F:oxidoreductase activity"/>
    <property type="evidence" value="ECO:0007669"/>
    <property type="project" value="UniProtKB-KW"/>
</dbReference>
<dbReference type="Pfam" id="PF13561">
    <property type="entry name" value="adh_short_C2"/>
    <property type="match status" value="1"/>
</dbReference>
<keyword evidence="2" id="KW-0560">Oxidoreductase</keyword>
<evidence type="ECO:0000313" key="4">
    <source>
        <dbReference type="Proteomes" id="UP000474757"/>
    </source>
</evidence>
<keyword evidence="4" id="KW-1185">Reference proteome</keyword>
<organism evidence="3 4">
    <name type="scientific">Pseudoroseicyclus tamaricis</name>
    <dbReference type="NCBI Taxonomy" id="2705421"/>
    <lineage>
        <taxon>Bacteria</taxon>
        <taxon>Pseudomonadati</taxon>
        <taxon>Pseudomonadota</taxon>
        <taxon>Alphaproteobacteria</taxon>
        <taxon>Rhodobacterales</taxon>
        <taxon>Paracoccaceae</taxon>
        <taxon>Pseudoroseicyclus</taxon>
    </lineage>
</organism>
<dbReference type="Gene3D" id="3.40.50.720">
    <property type="entry name" value="NAD(P)-binding Rossmann-like Domain"/>
    <property type="match status" value="1"/>
</dbReference>
<evidence type="ECO:0000313" key="3">
    <source>
        <dbReference type="EMBL" id="NDU99766.1"/>
    </source>
</evidence>
<dbReference type="SUPFAM" id="SSF51735">
    <property type="entry name" value="NAD(P)-binding Rossmann-fold domains"/>
    <property type="match status" value="1"/>
</dbReference>
<dbReference type="PANTHER" id="PTHR43639:SF1">
    <property type="entry name" value="SHORT-CHAIN DEHYDROGENASE_REDUCTASE FAMILY PROTEIN"/>
    <property type="match status" value="1"/>
</dbReference>
<comment type="caution">
    <text evidence="3">The sequence shown here is derived from an EMBL/GenBank/DDBJ whole genome shotgun (WGS) entry which is preliminary data.</text>
</comment>
<dbReference type="CDD" id="cd05233">
    <property type="entry name" value="SDR_c"/>
    <property type="match status" value="1"/>
</dbReference>
<dbReference type="AlphaFoldDB" id="A0A6B2JMA0"/>
<dbReference type="PANTHER" id="PTHR43639">
    <property type="entry name" value="OXIDOREDUCTASE, SHORT-CHAIN DEHYDROGENASE/REDUCTASE FAMILY (AFU_ORTHOLOGUE AFUA_5G02870)"/>
    <property type="match status" value="1"/>
</dbReference>